<organism evidence="2 3">
    <name type="scientific">Koribacter versatilis (strain Ellin345)</name>
    <dbReference type="NCBI Taxonomy" id="204669"/>
    <lineage>
        <taxon>Bacteria</taxon>
        <taxon>Pseudomonadati</taxon>
        <taxon>Acidobacteriota</taxon>
        <taxon>Terriglobia</taxon>
        <taxon>Terriglobales</taxon>
        <taxon>Candidatus Korobacteraceae</taxon>
        <taxon>Candidatus Korobacter</taxon>
    </lineage>
</organism>
<dbReference type="EnsemblBacteria" id="ABF43104">
    <property type="protein sequence ID" value="ABF43104"/>
    <property type="gene ID" value="Acid345_4104"/>
</dbReference>
<dbReference type="OrthoDB" id="8115730at2"/>
<dbReference type="AlphaFoldDB" id="Q1IJ46"/>
<accession>Q1IJ46</accession>
<dbReference type="InterPro" id="IPR056091">
    <property type="entry name" value="DUF7674"/>
</dbReference>
<keyword evidence="3" id="KW-1185">Reference proteome</keyword>
<reference evidence="2 3" key="1">
    <citation type="journal article" date="2009" name="Appl. Environ. Microbiol.">
        <title>Three genomes from the phylum Acidobacteria provide insight into the lifestyles of these microorganisms in soils.</title>
        <authorList>
            <person name="Ward N.L."/>
            <person name="Challacombe J.F."/>
            <person name="Janssen P.H."/>
            <person name="Henrissat B."/>
            <person name="Coutinho P.M."/>
            <person name="Wu M."/>
            <person name="Xie G."/>
            <person name="Haft D.H."/>
            <person name="Sait M."/>
            <person name="Badger J."/>
            <person name="Barabote R.D."/>
            <person name="Bradley B."/>
            <person name="Brettin T.S."/>
            <person name="Brinkac L.M."/>
            <person name="Bruce D."/>
            <person name="Creasy T."/>
            <person name="Daugherty S.C."/>
            <person name="Davidsen T.M."/>
            <person name="DeBoy R.T."/>
            <person name="Detter J.C."/>
            <person name="Dodson R.J."/>
            <person name="Durkin A.S."/>
            <person name="Ganapathy A."/>
            <person name="Gwinn-Giglio M."/>
            <person name="Han C.S."/>
            <person name="Khouri H."/>
            <person name="Kiss H."/>
            <person name="Kothari S.P."/>
            <person name="Madupu R."/>
            <person name="Nelson K.E."/>
            <person name="Nelson W.C."/>
            <person name="Paulsen I."/>
            <person name="Penn K."/>
            <person name="Ren Q."/>
            <person name="Rosovitz M.J."/>
            <person name="Selengut J.D."/>
            <person name="Shrivastava S."/>
            <person name="Sullivan S.A."/>
            <person name="Tapia R."/>
            <person name="Thompson L.S."/>
            <person name="Watkins K.L."/>
            <person name="Yang Q."/>
            <person name="Yu C."/>
            <person name="Zafar N."/>
            <person name="Zhou L."/>
            <person name="Kuske C.R."/>
        </authorList>
    </citation>
    <scope>NUCLEOTIDE SEQUENCE [LARGE SCALE GENOMIC DNA]</scope>
    <source>
        <strain evidence="2 3">Ellin345</strain>
    </source>
</reference>
<name>Q1IJ46_KORVE</name>
<dbReference type="HOGENOM" id="CLU_2105777_0_0_0"/>
<gene>
    <name evidence="2" type="ordered locus">Acid345_4104</name>
</gene>
<protein>
    <recommendedName>
        <fullName evidence="1">DUF7674 domain-containing protein</fullName>
    </recommendedName>
</protein>
<dbReference type="Proteomes" id="UP000002432">
    <property type="component" value="Chromosome"/>
</dbReference>
<evidence type="ECO:0000313" key="3">
    <source>
        <dbReference type="Proteomes" id="UP000002432"/>
    </source>
</evidence>
<dbReference type="STRING" id="204669.Acid345_4104"/>
<evidence type="ECO:0000259" key="1">
    <source>
        <dbReference type="Pfam" id="PF24722"/>
    </source>
</evidence>
<feature type="domain" description="DUF7674" evidence="1">
    <location>
        <begin position="11"/>
        <end position="110"/>
    </location>
</feature>
<dbReference type="KEGG" id="aba:Acid345_4104"/>
<dbReference type="Pfam" id="PF24722">
    <property type="entry name" value="DUF7674"/>
    <property type="match status" value="1"/>
</dbReference>
<sequence>MISAADLNRGLVEALPELASDREAYEQRRLEDPEFLQSFIGYSFIPTLQVALDQNVDDFCRRAFALIERLLAEGDDDVQAILRDEFFDYGPACEKWMRHAGTLMGPLTRKAATGK</sequence>
<dbReference type="EMBL" id="CP000360">
    <property type="protein sequence ID" value="ABF43104.1"/>
    <property type="molecule type" value="Genomic_DNA"/>
</dbReference>
<evidence type="ECO:0000313" key="2">
    <source>
        <dbReference type="EMBL" id="ABF43104.1"/>
    </source>
</evidence>
<dbReference type="RefSeq" id="WP_011524903.1">
    <property type="nucleotide sequence ID" value="NC_008009.1"/>
</dbReference>
<proteinExistence type="predicted"/>